<keyword evidence="4" id="KW-0482">Metalloprotease</keyword>
<feature type="transmembrane region" description="Helical" evidence="2">
    <location>
        <begin position="96"/>
        <end position="121"/>
    </location>
</feature>
<feature type="transmembrane region" description="Helical" evidence="2">
    <location>
        <begin position="171"/>
        <end position="189"/>
    </location>
</feature>
<feature type="transmembrane region" description="Helical" evidence="2">
    <location>
        <begin position="195"/>
        <end position="212"/>
    </location>
</feature>
<keyword evidence="2" id="KW-1133">Transmembrane helix</keyword>
<protein>
    <submittedName>
        <fullName evidence="4">CPBP family intramembrane metalloprotease</fullName>
    </submittedName>
</protein>
<proteinExistence type="predicted"/>
<dbReference type="EMBL" id="CP074132">
    <property type="protein sequence ID" value="QUX31583.1"/>
    <property type="molecule type" value="Genomic_DNA"/>
</dbReference>
<gene>
    <name evidence="4" type="ORF">KGD83_03840</name>
</gene>
<evidence type="ECO:0000256" key="1">
    <source>
        <dbReference type="SAM" id="MobiDB-lite"/>
    </source>
</evidence>
<feature type="transmembrane region" description="Helical" evidence="2">
    <location>
        <begin position="219"/>
        <end position="240"/>
    </location>
</feature>
<name>A0ABX8CG43_9ACTN</name>
<feature type="transmembrane region" description="Helical" evidence="2">
    <location>
        <begin position="55"/>
        <end position="75"/>
    </location>
</feature>
<dbReference type="Proteomes" id="UP000678016">
    <property type="component" value="Chromosome"/>
</dbReference>
<evidence type="ECO:0000313" key="4">
    <source>
        <dbReference type="EMBL" id="QUX31583.1"/>
    </source>
</evidence>
<feature type="transmembrane region" description="Helical" evidence="2">
    <location>
        <begin position="133"/>
        <end position="150"/>
    </location>
</feature>
<dbReference type="Pfam" id="PF02517">
    <property type="entry name" value="Rce1-like"/>
    <property type="match status" value="1"/>
</dbReference>
<evidence type="ECO:0000256" key="2">
    <source>
        <dbReference type="SAM" id="Phobius"/>
    </source>
</evidence>
<feature type="region of interest" description="Disordered" evidence="1">
    <location>
        <begin position="283"/>
        <end position="312"/>
    </location>
</feature>
<reference evidence="5" key="1">
    <citation type="submission" date="2021-05" db="EMBL/GenBank/DDBJ databases">
        <title>Direct Submission.</title>
        <authorList>
            <person name="Li K."/>
            <person name="Gao J."/>
        </authorList>
    </citation>
    <scope>NUCLEOTIDE SEQUENCE [LARGE SCALE GENOMIC DNA]</scope>
    <source>
        <strain evidence="5">HDS12</strain>
    </source>
</reference>
<feature type="domain" description="CAAX prenyl protease 2/Lysostaphin resistance protein A-like" evidence="3">
    <location>
        <begin position="137"/>
        <end position="229"/>
    </location>
</feature>
<keyword evidence="2" id="KW-0472">Membrane</keyword>
<organism evidence="4 5">
    <name type="scientific">Nocardiopsis akebiae</name>
    <dbReference type="NCBI Taxonomy" id="2831968"/>
    <lineage>
        <taxon>Bacteria</taxon>
        <taxon>Bacillati</taxon>
        <taxon>Actinomycetota</taxon>
        <taxon>Actinomycetes</taxon>
        <taxon>Streptosporangiales</taxon>
        <taxon>Nocardiopsidaceae</taxon>
        <taxon>Nocardiopsis</taxon>
    </lineage>
</organism>
<dbReference type="InterPro" id="IPR003675">
    <property type="entry name" value="Rce1/LyrA-like_dom"/>
</dbReference>
<accession>A0ABX8CG43</accession>
<keyword evidence="5" id="KW-1185">Reference proteome</keyword>
<keyword evidence="4" id="KW-0378">Hydrolase</keyword>
<evidence type="ECO:0000313" key="5">
    <source>
        <dbReference type="Proteomes" id="UP000678016"/>
    </source>
</evidence>
<evidence type="ECO:0000259" key="3">
    <source>
        <dbReference type="Pfam" id="PF02517"/>
    </source>
</evidence>
<sequence>MLAGDKRRVLRGVLAIGLLLVGLFAISYAFAEASAFVDGQMGRTNPAAGGTDYTPVYHASGMLGLAMLIPLSMLIQRWLYGVRGASLHSVLSRLRFGVLGRALLFIGPFWLIAVTVMNVWTPPVQKDWPLADLVAMFVLTLLLVPLQAAGEEYGLRGLAFQVAGSWSRGPRVGLVLAVVVSSLLFTTIHGAGDPWINIWYFLLSLSLAVITWRTGGIEIAIVIHGLLNTLTFLICIVLQVDLGASVLDRSAGTGSPIMLVPAVTAVVIALVVFLRTRRTGPALTPGPFRTRPDARSARVQPDARPGRVPTVR</sequence>
<keyword evidence="2" id="KW-0812">Transmembrane</keyword>
<feature type="transmembrane region" description="Helical" evidence="2">
    <location>
        <begin position="252"/>
        <end position="274"/>
    </location>
</feature>
<keyword evidence="4" id="KW-0645">Protease</keyword>
<dbReference type="GO" id="GO:0008237">
    <property type="term" value="F:metallopeptidase activity"/>
    <property type="evidence" value="ECO:0007669"/>
    <property type="project" value="UniProtKB-KW"/>
</dbReference>